<gene>
    <name evidence="2" type="ORF">MNKW57_08840</name>
</gene>
<dbReference type="InterPro" id="IPR018712">
    <property type="entry name" value="Tle1-like_cat"/>
</dbReference>
<name>A0ABQ6LWX8_9GAMM</name>
<proteinExistence type="predicted"/>
<accession>A0ABQ6LWX8</accession>
<dbReference type="PANTHER" id="PTHR33840">
    <property type="match status" value="1"/>
</dbReference>
<keyword evidence="3" id="KW-1185">Reference proteome</keyword>
<protein>
    <submittedName>
        <fullName evidence="2">DUF2235 domain-containing protein</fullName>
    </submittedName>
</protein>
<evidence type="ECO:0000259" key="1">
    <source>
        <dbReference type="Pfam" id="PF09994"/>
    </source>
</evidence>
<feature type="domain" description="T6SS Phospholipase effector Tle1-like catalytic" evidence="1">
    <location>
        <begin position="8"/>
        <end position="252"/>
    </location>
</feature>
<organism evidence="2 3">
    <name type="scientific">Biformimicrobium ophioploci</name>
    <dbReference type="NCBI Taxonomy" id="3036711"/>
    <lineage>
        <taxon>Bacteria</taxon>
        <taxon>Pseudomonadati</taxon>
        <taxon>Pseudomonadota</taxon>
        <taxon>Gammaproteobacteria</taxon>
        <taxon>Cellvibrionales</taxon>
        <taxon>Microbulbiferaceae</taxon>
        <taxon>Biformimicrobium</taxon>
    </lineage>
</organism>
<dbReference type="InterPro" id="IPR029058">
    <property type="entry name" value="AB_hydrolase_fold"/>
</dbReference>
<comment type="caution">
    <text evidence="2">The sequence shown here is derived from an EMBL/GenBank/DDBJ whole genome shotgun (WGS) entry which is preliminary data.</text>
</comment>
<evidence type="ECO:0000313" key="2">
    <source>
        <dbReference type="EMBL" id="GMG86563.1"/>
    </source>
</evidence>
<sequence>MTLTPLVRRLMIFLDGTWNDSADQTNVYRFARSVHDWDGSIEQKTYYDPGVGTEWGVLRKFVGGVSGYGTTGNILQAYEWLANNYRAGDEVWVFGFSRGAYAARSLVGMIRKCGLLDIVTDKLLERVSEQYTDQVAEPKLKAFREKHSSEIDIHFLGVWDTVGALGIPGMPALSEHGLFSWHDTSLWHRVKHAYHAVALDEHREAYKACLWTGEATTGQQVEQCWFSGAHANVGGGYPDDPLADIALRWMQDKAVAAGLKLNLCEPAEDAYLAPVTDSYEEFLGGVYALTQGDEGRYKRPRYVSESGDKYLNVRVHDSVLKRSMEGVRASALTP</sequence>
<dbReference type="Proteomes" id="UP001224392">
    <property type="component" value="Unassembled WGS sequence"/>
</dbReference>
<evidence type="ECO:0000313" key="3">
    <source>
        <dbReference type="Proteomes" id="UP001224392"/>
    </source>
</evidence>
<dbReference type="PANTHER" id="PTHR33840:SF1">
    <property type="entry name" value="TLE1 PHOSPHOLIPASE DOMAIN-CONTAINING PROTEIN"/>
    <property type="match status" value="1"/>
</dbReference>
<reference evidence="2 3" key="1">
    <citation type="submission" date="2023-04" db="EMBL/GenBank/DDBJ databases">
        <title>Marinobulbifer ophiurae gen. nov., sp. Nov., isolate from tissue of brittle star Ophioplocus japonicus.</title>
        <authorList>
            <person name="Kawano K."/>
            <person name="Sawayama S."/>
            <person name="Nakagawa S."/>
        </authorList>
    </citation>
    <scope>NUCLEOTIDE SEQUENCE [LARGE SCALE GENOMIC DNA]</scope>
    <source>
        <strain evidence="2 3">NKW57</strain>
    </source>
</reference>
<dbReference type="SUPFAM" id="SSF53474">
    <property type="entry name" value="alpha/beta-Hydrolases"/>
    <property type="match status" value="1"/>
</dbReference>
<dbReference type="EMBL" id="BSYJ01000002">
    <property type="protein sequence ID" value="GMG86563.1"/>
    <property type="molecule type" value="Genomic_DNA"/>
</dbReference>
<dbReference type="Pfam" id="PF09994">
    <property type="entry name" value="T6SS_Tle1-like_cat"/>
    <property type="match status" value="1"/>
</dbReference>